<dbReference type="InterPro" id="IPR036887">
    <property type="entry name" value="HTH_APSES_sf"/>
</dbReference>
<dbReference type="EMBL" id="JAKNQU010000002">
    <property type="protein sequence ID" value="MCZ0926341.1"/>
    <property type="molecule type" value="Genomic_DNA"/>
</dbReference>
<reference evidence="2 3" key="1">
    <citation type="submission" date="2022-02" db="EMBL/GenBank/DDBJ databases">
        <title>Study of halophilic communities from a Mexican lake.</title>
        <authorList>
            <person name="Hernandez-Soto L.M."/>
            <person name="Martinez-Abarca F."/>
            <person name="Ramirez-Saad H.C."/>
            <person name="Aguirre-Garrido J.F."/>
        </authorList>
    </citation>
    <scope>NUCLEOTIDE SEQUENCE [LARGE SCALE GENOMIC DNA]</scope>
    <source>
        <strain evidence="2 3">Hjan13</strain>
    </source>
</reference>
<accession>A0ABT4IT35</accession>
<dbReference type="PROSITE" id="PS51301">
    <property type="entry name" value="KILA_N"/>
    <property type="match status" value="1"/>
</dbReference>
<sequence length="104" mass="12073">MVVADQLITKQWNGKTLTFRDDGYFNMTKAAKQFGKQLQNFWRSPDTRDYCYELSKSLGSNSFKSNDLSFDLTEITRGRYGGTWAHPKLAVFFARWLDVRFAVA</sequence>
<dbReference type="Pfam" id="PF04383">
    <property type="entry name" value="KilA-N"/>
    <property type="match status" value="1"/>
</dbReference>
<proteinExistence type="predicted"/>
<dbReference type="InterPro" id="IPR017880">
    <property type="entry name" value="KilA_N"/>
</dbReference>
<keyword evidence="3" id="KW-1185">Reference proteome</keyword>
<organism evidence="2 3">
    <name type="scientific">Vreelandella janggokensis</name>
    <dbReference type="NCBI Taxonomy" id="370767"/>
    <lineage>
        <taxon>Bacteria</taxon>
        <taxon>Pseudomonadati</taxon>
        <taxon>Pseudomonadota</taxon>
        <taxon>Gammaproteobacteria</taxon>
        <taxon>Oceanospirillales</taxon>
        <taxon>Halomonadaceae</taxon>
        <taxon>Vreelandella</taxon>
    </lineage>
</organism>
<dbReference type="RefSeq" id="WP_268901221.1">
    <property type="nucleotide sequence ID" value="NZ_JAKNQT010000001.1"/>
</dbReference>
<dbReference type="SUPFAM" id="SSF54616">
    <property type="entry name" value="DNA-binding domain of Mlu1-box binding protein MBP1"/>
    <property type="match status" value="1"/>
</dbReference>
<comment type="caution">
    <text evidence="2">The sequence shown here is derived from an EMBL/GenBank/DDBJ whole genome shotgun (WGS) entry which is preliminary data.</text>
</comment>
<dbReference type="SMART" id="SM01252">
    <property type="entry name" value="KilA-N"/>
    <property type="match status" value="1"/>
</dbReference>
<protein>
    <submittedName>
        <fullName evidence="2">KilA-N domain-containing protein</fullName>
    </submittedName>
</protein>
<evidence type="ECO:0000313" key="2">
    <source>
        <dbReference type="EMBL" id="MCZ0926341.1"/>
    </source>
</evidence>
<dbReference type="Proteomes" id="UP001321125">
    <property type="component" value="Unassembled WGS sequence"/>
</dbReference>
<evidence type="ECO:0000313" key="3">
    <source>
        <dbReference type="Proteomes" id="UP001321125"/>
    </source>
</evidence>
<dbReference type="InterPro" id="IPR018004">
    <property type="entry name" value="KilA/APSES_HTH"/>
</dbReference>
<feature type="domain" description="KilA-N" evidence="1">
    <location>
        <begin position="6"/>
        <end position="104"/>
    </location>
</feature>
<name>A0ABT4IT35_9GAMM</name>
<gene>
    <name evidence="2" type="ORF">L0635_04500</name>
</gene>
<evidence type="ECO:0000259" key="1">
    <source>
        <dbReference type="PROSITE" id="PS51301"/>
    </source>
</evidence>